<keyword evidence="1" id="KW-0472">Membrane</keyword>
<evidence type="ECO:0000313" key="2">
    <source>
        <dbReference type="EMBL" id="MFD1189712.1"/>
    </source>
</evidence>
<dbReference type="EMBL" id="JBHTLQ010000006">
    <property type="protein sequence ID" value="MFD1189712.1"/>
    <property type="molecule type" value="Genomic_DNA"/>
</dbReference>
<protein>
    <submittedName>
        <fullName evidence="2">Uncharacterized protein</fullName>
    </submittedName>
</protein>
<keyword evidence="1" id="KW-1133">Transmembrane helix</keyword>
<name>A0ABW3SXZ9_9CAUL</name>
<accession>A0ABW3SXZ9</accession>
<sequence>MTRPGLIDWRPPVTSRTARLLRKVAENTVKIMAAGILVLAVAYLGGRA</sequence>
<evidence type="ECO:0000313" key="3">
    <source>
        <dbReference type="Proteomes" id="UP001597216"/>
    </source>
</evidence>
<comment type="caution">
    <text evidence="2">The sequence shown here is derived from an EMBL/GenBank/DDBJ whole genome shotgun (WGS) entry which is preliminary data.</text>
</comment>
<gene>
    <name evidence="2" type="ORF">ACFQ27_03900</name>
</gene>
<keyword evidence="1" id="KW-0812">Transmembrane</keyword>
<organism evidence="2 3">
    <name type="scientific">Phenylobacterium conjunctum</name>
    <dbReference type="NCBI Taxonomy" id="1298959"/>
    <lineage>
        <taxon>Bacteria</taxon>
        <taxon>Pseudomonadati</taxon>
        <taxon>Pseudomonadota</taxon>
        <taxon>Alphaproteobacteria</taxon>
        <taxon>Caulobacterales</taxon>
        <taxon>Caulobacteraceae</taxon>
        <taxon>Phenylobacterium</taxon>
    </lineage>
</organism>
<feature type="transmembrane region" description="Helical" evidence="1">
    <location>
        <begin position="29"/>
        <end position="46"/>
    </location>
</feature>
<dbReference type="RefSeq" id="WP_377352630.1">
    <property type="nucleotide sequence ID" value="NZ_JBHTLQ010000006.1"/>
</dbReference>
<keyword evidence="3" id="KW-1185">Reference proteome</keyword>
<dbReference type="Proteomes" id="UP001597216">
    <property type="component" value="Unassembled WGS sequence"/>
</dbReference>
<reference evidence="3" key="1">
    <citation type="journal article" date="2019" name="Int. J. Syst. Evol. Microbiol.">
        <title>The Global Catalogue of Microorganisms (GCM) 10K type strain sequencing project: providing services to taxonomists for standard genome sequencing and annotation.</title>
        <authorList>
            <consortium name="The Broad Institute Genomics Platform"/>
            <consortium name="The Broad Institute Genome Sequencing Center for Infectious Disease"/>
            <person name="Wu L."/>
            <person name="Ma J."/>
        </authorList>
    </citation>
    <scope>NUCLEOTIDE SEQUENCE [LARGE SCALE GENOMIC DNA]</scope>
    <source>
        <strain evidence="3">CCUG 55074</strain>
    </source>
</reference>
<proteinExistence type="predicted"/>
<evidence type="ECO:0000256" key="1">
    <source>
        <dbReference type="SAM" id="Phobius"/>
    </source>
</evidence>